<dbReference type="Gene3D" id="3.10.400.10">
    <property type="entry name" value="Sulfate adenylyltransferase"/>
    <property type="match status" value="1"/>
</dbReference>
<evidence type="ECO:0000259" key="1">
    <source>
        <dbReference type="SMART" id="SM01022"/>
    </source>
</evidence>
<dbReference type="AlphaFoldDB" id="A0A0F6A8T3"/>
<sequence length="159" mass="18231">MVKPSQDPSVALICQRYFSEHNLPNKYLASWHFCDNEQDANTCLALVLAGTKKATSPSLWWYEANNEALPEEGDLNVVTNFQGQAFCIIKTTKVTIMPFNQISEAYAYKEGEGDKSLAYWKRVHWAYYHRELADTDFVPECDMPIVCEEFEVVFVKEAS</sequence>
<proteinExistence type="predicted"/>
<dbReference type="RefSeq" id="WP_063881452.1">
    <property type="nucleotide sequence ID" value="NZ_AUXW01000162.1"/>
</dbReference>
<dbReference type="EMBL" id="AUXW01000162">
    <property type="protein sequence ID" value="KKE82543.1"/>
    <property type="molecule type" value="Genomic_DNA"/>
</dbReference>
<organism evidence="2 3">
    <name type="scientific">Pseudoalteromonas luteoviolacea S4054</name>
    <dbReference type="NCBI Taxonomy" id="1129367"/>
    <lineage>
        <taxon>Bacteria</taxon>
        <taxon>Pseudomonadati</taxon>
        <taxon>Pseudomonadota</taxon>
        <taxon>Gammaproteobacteria</taxon>
        <taxon>Alteromonadales</taxon>
        <taxon>Pseudoalteromonadaceae</taxon>
        <taxon>Pseudoalteromonas</taxon>
    </lineage>
</organism>
<dbReference type="PANTHER" id="PTHR39203:SF1">
    <property type="entry name" value="CYTOPLASMIC PROTEIN"/>
    <property type="match status" value="1"/>
</dbReference>
<dbReference type="InterPro" id="IPR009326">
    <property type="entry name" value="DUF984"/>
</dbReference>
<dbReference type="InterPro" id="IPR007374">
    <property type="entry name" value="ASCH_domain"/>
</dbReference>
<evidence type="ECO:0000313" key="3">
    <source>
        <dbReference type="Proteomes" id="UP000033434"/>
    </source>
</evidence>
<dbReference type="CDD" id="cd06553">
    <property type="entry name" value="ASCH_Ef3133_like"/>
    <property type="match status" value="1"/>
</dbReference>
<reference evidence="2 3" key="1">
    <citation type="journal article" date="2015" name="BMC Genomics">
        <title>Genome mining reveals unlocked bioactive potential of marine Gram-negative bacteria.</title>
        <authorList>
            <person name="Machado H."/>
            <person name="Sonnenschein E.C."/>
            <person name="Melchiorsen J."/>
            <person name="Gram L."/>
        </authorList>
    </citation>
    <scope>NUCLEOTIDE SEQUENCE [LARGE SCALE GENOMIC DNA]</scope>
    <source>
        <strain evidence="2 3">S4054</strain>
    </source>
</reference>
<dbReference type="PANTHER" id="PTHR39203">
    <property type="entry name" value="CYTOPLASMIC PROTEIN-RELATED"/>
    <property type="match status" value="1"/>
</dbReference>
<dbReference type="Pfam" id="PF04266">
    <property type="entry name" value="ASCH"/>
    <property type="match status" value="1"/>
</dbReference>
<evidence type="ECO:0000313" key="2">
    <source>
        <dbReference type="EMBL" id="KKE82543.1"/>
    </source>
</evidence>
<accession>A0A0F6A8T3</accession>
<name>A0A0F6A8T3_9GAMM</name>
<dbReference type="SMART" id="SM01022">
    <property type="entry name" value="ASCH"/>
    <property type="match status" value="1"/>
</dbReference>
<dbReference type="InterPro" id="IPR015947">
    <property type="entry name" value="PUA-like_sf"/>
</dbReference>
<comment type="caution">
    <text evidence="2">The sequence shown here is derived from an EMBL/GenBank/DDBJ whole genome shotgun (WGS) entry which is preliminary data.</text>
</comment>
<dbReference type="Proteomes" id="UP000033434">
    <property type="component" value="Unassembled WGS sequence"/>
</dbReference>
<dbReference type="PIRSF" id="PIRSF021320">
    <property type="entry name" value="DUF984"/>
    <property type="match status" value="1"/>
</dbReference>
<protein>
    <recommendedName>
        <fullName evidence="1">ASCH domain-containing protein</fullName>
    </recommendedName>
</protein>
<dbReference type="SUPFAM" id="SSF88697">
    <property type="entry name" value="PUA domain-like"/>
    <property type="match status" value="1"/>
</dbReference>
<gene>
    <name evidence="2" type="ORF">N479_18215</name>
</gene>
<dbReference type="PATRIC" id="fig|1129367.4.peg.3630"/>
<feature type="domain" description="ASCH" evidence="1">
    <location>
        <begin position="31"/>
        <end position="154"/>
    </location>
</feature>